<proteinExistence type="predicted"/>
<dbReference type="EMBL" id="DS995902">
    <property type="protein sequence ID" value="EEA22529.1"/>
    <property type="molecule type" value="Genomic_DNA"/>
</dbReference>
<evidence type="ECO:0000313" key="1">
    <source>
        <dbReference type="EMBL" id="EEA22529.1"/>
    </source>
</evidence>
<organism evidence="1 2">
    <name type="scientific">Talaromyces marneffei (strain ATCC 18224 / CBS 334.59 / QM 7333)</name>
    <name type="common">Penicillium marneffei</name>
    <dbReference type="NCBI Taxonomy" id="441960"/>
    <lineage>
        <taxon>Eukaryota</taxon>
        <taxon>Fungi</taxon>
        <taxon>Dikarya</taxon>
        <taxon>Ascomycota</taxon>
        <taxon>Pezizomycotina</taxon>
        <taxon>Eurotiomycetes</taxon>
        <taxon>Eurotiomycetidae</taxon>
        <taxon>Eurotiales</taxon>
        <taxon>Trichocomaceae</taxon>
        <taxon>Talaromyces</taxon>
        <taxon>Talaromyces sect. Talaromyces</taxon>
    </lineage>
</organism>
<dbReference type="HOGENOM" id="CLU_2813207_0_0_1"/>
<gene>
    <name evidence="1" type="ORF">PMAA_091570</name>
</gene>
<dbReference type="AlphaFoldDB" id="B6QJT3"/>
<sequence>MAAVATVVATQFATPNGNEWARVAVGTAPGKNVTVGALDDGEDVTGALVCHDDSLRGSYGIGVPMLV</sequence>
<accession>B6QJT3</accession>
<name>B6QJT3_TALMQ</name>
<dbReference type="VEuPathDB" id="FungiDB:PMAA_091570"/>
<dbReference type="Proteomes" id="UP000001294">
    <property type="component" value="Unassembled WGS sequence"/>
</dbReference>
<keyword evidence="2" id="KW-1185">Reference proteome</keyword>
<reference evidence="2" key="1">
    <citation type="journal article" date="2015" name="Genome Announc.">
        <title>Genome sequence of the AIDS-associated pathogen Penicillium marneffei (ATCC18224) and its near taxonomic relative Talaromyces stipitatus (ATCC10500).</title>
        <authorList>
            <person name="Nierman W.C."/>
            <person name="Fedorova-Abrams N.D."/>
            <person name="Andrianopoulos A."/>
        </authorList>
    </citation>
    <scope>NUCLEOTIDE SEQUENCE [LARGE SCALE GENOMIC DNA]</scope>
    <source>
        <strain evidence="2">ATCC 18224 / CBS 334.59 / QM 7333</strain>
    </source>
</reference>
<evidence type="ECO:0000313" key="2">
    <source>
        <dbReference type="Proteomes" id="UP000001294"/>
    </source>
</evidence>
<protein>
    <submittedName>
        <fullName evidence="1">Uncharacterized protein</fullName>
    </submittedName>
</protein>